<reference evidence="2 3" key="1">
    <citation type="submission" date="2019-11" db="EMBL/GenBank/DDBJ databases">
        <title>Whole genome sequencing identifies a novel species of the genus Arsenicicoccus isolated from human blood.</title>
        <authorList>
            <person name="Jeong J.H."/>
            <person name="Kweon O.J."/>
            <person name="Kim H.R."/>
            <person name="Kim T.-H."/>
            <person name="Ha S.-M."/>
            <person name="Lee M.-K."/>
        </authorList>
    </citation>
    <scope>NUCLEOTIDE SEQUENCE [LARGE SCALE GENOMIC DNA]</scope>
    <source>
        <strain evidence="2 3">MKL-02</strain>
    </source>
</reference>
<evidence type="ECO:0000259" key="1">
    <source>
        <dbReference type="Pfam" id="PF00174"/>
    </source>
</evidence>
<dbReference type="Proteomes" id="UP000431092">
    <property type="component" value="Unassembled WGS sequence"/>
</dbReference>
<dbReference type="EMBL" id="WLVL01000040">
    <property type="protein sequence ID" value="MTB72884.1"/>
    <property type="molecule type" value="Genomic_DNA"/>
</dbReference>
<dbReference type="AlphaFoldDB" id="A0A6I3I9M5"/>
<organism evidence="2 3">
    <name type="scientific">Arsenicicoccus cauae</name>
    <dbReference type="NCBI Taxonomy" id="2663847"/>
    <lineage>
        <taxon>Bacteria</taxon>
        <taxon>Bacillati</taxon>
        <taxon>Actinomycetota</taxon>
        <taxon>Actinomycetes</taxon>
        <taxon>Micrococcales</taxon>
        <taxon>Intrasporangiaceae</taxon>
        <taxon>Arsenicicoccus</taxon>
    </lineage>
</organism>
<protein>
    <submittedName>
        <fullName evidence="2">Molybdopterin-dependent oxidoreductase</fullName>
    </submittedName>
</protein>
<comment type="caution">
    <text evidence="2">The sequence shown here is derived from an EMBL/GenBank/DDBJ whole genome shotgun (WGS) entry which is preliminary data.</text>
</comment>
<dbReference type="Pfam" id="PF00174">
    <property type="entry name" value="Oxidored_molyb"/>
    <property type="match status" value="1"/>
</dbReference>
<dbReference type="Gene3D" id="3.90.420.10">
    <property type="entry name" value="Oxidoreductase, molybdopterin-binding domain"/>
    <property type="match status" value="1"/>
</dbReference>
<dbReference type="PANTHER" id="PTHR43032">
    <property type="entry name" value="PROTEIN-METHIONINE-SULFOXIDE REDUCTASE"/>
    <property type="match status" value="1"/>
</dbReference>
<name>A0A6I3I9M5_9MICO</name>
<evidence type="ECO:0000313" key="2">
    <source>
        <dbReference type="EMBL" id="MTB72884.1"/>
    </source>
</evidence>
<dbReference type="InterPro" id="IPR036374">
    <property type="entry name" value="OxRdtase_Mopterin-bd_sf"/>
</dbReference>
<gene>
    <name evidence="2" type="ORF">GGG17_13095</name>
</gene>
<proteinExistence type="predicted"/>
<dbReference type="RefSeq" id="WP_154594129.1">
    <property type="nucleotide sequence ID" value="NZ_CP171001.1"/>
</dbReference>
<dbReference type="PANTHER" id="PTHR43032:SF4">
    <property type="entry name" value="OXIDOREDUCTASE MOLYBDOPTERIN-BINDING DOMAIN-CONTAINING PROTEIN"/>
    <property type="match status" value="1"/>
</dbReference>
<keyword evidence="3" id="KW-1185">Reference proteome</keyword>
<dbReference type="SUPFAM" id="SSF56524">
    <property type="entry name" value="Oxidoreductase molybdopterin-binding domain"/>
    <property type="match status" value="1"/>
</dbReference>
<accession>A0A6I3I9M5</accession>
<dbReference type="InterPro" id="IPR000572">
    <property type="entry name" value="OxRdtase_Mopterin-bd_dom"/>
</dbReference>
<feature type="domain" description="Oxidoreductase molybdopterin-binding" evidence="1">
    <location>
        <begin position="25"/>
        <end position="172"/>
    </location>
</feature>
<sequence>MPRTEPRTVPPGQRLVAELPVQHYGRVPVLSPETWTLSIVGETAGPDRVLTWEDLQALPRDTLVADQHCVSKLTSQDVVWEGVLVRHVVDLAPPADGAGHVLVSATYGYSASLLLDDLISPRSLLATHRNGDPLAAERGGPVRLVVPHLYGYKGPKWVGEIAYLREPVRGFWEQRGYHLVGDVWRQERYSYQE</sequence>
<evidence type="ECO:0000313" key="3">
    <source>
        <dbReference type="Proteomes" id="UP000431092"/>
    </source>
</evidence>